<evidence type="ECO:0000313" key="3">
    <source>
        <dbReference type="Proteomes" id="UP001152622"/>
    </source>
</evidence>
<comment type="caution">
    <text evidence="2">The sequence shown here is derived from an EMBL/GenBank/DDBJ whole genome shotgun (WGS) entry which is preliminary data.</text>
</comment>
<gene>
    <name evidence="2" type="ORF">SKAU_G00043200</name>
</gene>
<sequence length="84" mass="9469">MRLRPISSSKQARANDDVQYRQPSRQAFRQSTQVLSLMKGSERNKHPALLQPPQELSAVSPAQALLIKGCDPQSHMQYSTHPED</sequence>
<evidence type="ECO:0000313" key="2">
    <source>
        <dbReference type="EMBL" id="KAJ8373740.1"/>
    </source>
</evidence>
<protein>
    <submittedName>
        <fullName evidence="2">Uncharacterized protein</fullName>
    </submittedName>
</protein>
<name>A0A9Q1J908_SYNKA</name>
<keyword evidence="3" id="KW-1185">Reference proteome</keyword>
<feature type="compositionally biased region" description="Polar residues" evidence="1">
    <location>
        <begin position="1"/>
        <end position="12"/>
    </location>
</feature>
<dbReference type="Proteomes" id="UP001152622">
    <property type="component" value="Chromosome 2"/>
</dbReference>
<dbReference type="EMBL" id="JAINUF010000002">
    <property type="protein sequence ID" value="KAJ8373740.1"/>
    <property type="molecule type" value="Genomic_DNA"/>
</dbReference>
<accession>A0A9Q1J908</accession>
<organism evidence="2 3">
    <name type="scientific">Synaphobranchus kaupii</name>
    <name type="common">Kaup's arrowtooth eel</name>
    <dbReference type="NCBI Taxonomy" id="118154"/>
    <lineage>
        <taxon>Eukaryota</taxon>
        <taxon>Metazoa</taxon>
        <taxon>Chordata</taxon>
        <taxon>Craniata</taxon>
        <taxon>Vertebrata</taxon>
        <taxon>Euteleostomi</taxon>
        <taxon>Actinopterygii</taxon>
        <taxon>Neopterygii</taxon>
        <taxon>Teleostei</taxon>
        <taxon>Anguilliformes</taxon>
        <taxon>Synaphobranchidae</taxon>
        <taxon>Synaphobranchus</taxon>
    </lineage>
</organism>
<evidence type="ECO:0000256" key="1">
    <source>
        <dbReference type="SAM" id="MobiDB-lite"/>
    </source>
</evidence>
<reference evidence="2" key="1">
    <citation type="journal article" date="2023" name="Science">
        <title>Genome structures resolve the early diversification of teleost fishes.</title>
        <authorList>
            <person name="Parey E."/>
            <person name="Louis A."/>
            <person name="Montfort J."/>
            <person name="Bouchez O."/>
            <person name="Roques C."/>
            <person name="Iampietro C."/>
            <person name="Lluch J."/>
            <person name="Castinel A."/>
            <person name="Donnadieu C."/>
            <person name="Desvignes T."/>
            <person name="Floi Bucao C."/>
            <person name="Jouanno E."/>
            <person name="Wen M."/>
            <person name="Mejri S."/>
            <person name="Dirks R."/>
            <person name="Jansen H."/>
            <person name="Henkel C."/>
            <person name="Chen W.J."/>
            <person name="Zahm M."/>
            <person name="Cabau C."/>
            <person name="Klopp C."/>
            <person name="Thompson A.W."/>
            <person name="Robinson-Rechavi M."/>
            <person name="Braasch I."/>
            <person name="Lecointre G."/>
            <person name="Bobe J."/>
            <person name="Postlethwait J.H."/>
            <person name="Berthelot C."/>
            <person name="Roest Crollius H."/>
            <person name="Guiguen Y."/>
        </authorList>
    </citation>
    <scope>NUCLEOTIDE SEQUENCE</scope>
    <source>
        <strain evidence="2">WJC10195</strain>
    </source>
</reference>
<feature type="region of interest" description="Disordered" evidence="1">
    <location>
        <begin position="1"/>
        <end position="29"/>
    </location>
</feature>
<dbReference type="AlphaFoldDB" id="A0A9Q1J908"/>
<proteinExistence type="predicted"/>